<dbReference type="PROSITE" id="PS51387">
    <property type="entry name" value="FAD_PCMH"/>
    <property type="match status" value="1"/>
</dbReference>
<sequence>MTASPLAELARLLPSLQLRTEPADLEHYGRDWTRRWTPAPLAIALPGSIDEVQAIVRWANAHRVALVPSGGRTGLSGGAVAAKGELVVSTERMNRVVGFDAADRILTVQPGIALEAVHNAAREHGLVYPVDFAARGSCAIGGTIATNAGGIRVIRYGNTRSWIAGLKLVTGTGELLDLNRGLVKNSSGYDLRQLVIGAEGTLGIVVEAMLQLTDAPPPSNVMLLALPSFDALMQVFEVLRGKLALSAFEFFTDRALVHVVAHGAQKPFAEDHPYYVVAEFDAHTQGTQDAVLAAFETCVERGLVGDGVIAQSEAQAAALWRLREGITESLARHRPYKNDIAVRIGAMPAFLDETKALLAREYPQFDVVWFGHIGDGNLHINVLKPDALDDAAFVTQCEQVTALLADALQRHGGSISAEHGIGLVKKSYLGSTRSAAEIAMMRGVRQVFDPNGIMNPGKLFD</sequence>
<keyword evidence="4" id="KW-0274">FAD</keyword>
<comment type="cofactor">
    <cofactor evidence="1">
        <name>FAD</name>
        <dbReference type="ChEBI" id="CHEBI:57692"/>
    </cofactor>
</comment>
<dbReference type="SUPFAM" id="SSF55103">
    <property type="entry name" value="FAD-linked oxidases, C-terminal domain"/>
    <property type="match status" value="1"/>
</dbReference>
<dbReference type="Pfam" id="PF01565">
    <property type="entry name" value="FAD_binding_4"/>
    <property type="match status" value="1"/>
</dbReference>
<keyword evidence="5" id="KW-0560">Oxidoreductase</keyword>
<dbReference type="AlphaFoldDB" id="A0A7W8D5R8"/>
<keyword evidence="3" id="KW-0285">Flavoprotein</keyword>
<dbReference type="InterPro" id="IPR016166">
    <property type="entry name" value="FAD-bd_PCMH"/>
</dbReference>
<dbReference type="Gene3D" id="1.10.45.10">
    <property type="entry name" value="Vanillyl-alcohol Oxidase, Chain A, domain 4"/>
    <property type="match status" value="1"/>
</dbReference>
<dbReference type="GO" id="GO:0016491">
    <property type="term" value="F:oxidoreductase activity"/>
    <property type="evidence" value="ECO:0007669"/>
    <property type="project" value="UniProtKB-KW"/>
</dbReference>
<dbReference type="Gene3D" id="3.30.70.2190">
    <property type="match status" value="1"/>
</dbReference>
<evidence type="ECO:0000256" key="4">
    <source>
        <dbReference type="ARBA" id="ARBA00022827"/>
    </source>
</evidence>
<feature type="domain" description="FAD-binding PCMH-type" evidence="6">
    <location>
        <begin position="36"/>
        <end position="215"/>
    </location>
</feature>
<keyword evidence="8" id="KW-1185">Reference proteome</keyword>
<accession>A0A7W8D5R8</accession>
<dbReference type="InterPro" id="IPR016171">
    <property type="entry name" value="Vanillyl_alc_oxidase_C-sub2"/>
</dbReference>
<dbReference type="InterPro" id="IPR051264">
    <property type="entry name" value="FAD-oxidored/transferase_4"/>
</dbReference>
<dbReference type="PANTHER" id="PTHR43716">
    <property type="entry name" value="D-2-HYDROXYGLUTARATE DEHYDROGENASE, MITOCHONDRIAL"/>
    <property type="match status" value="1"/>
</dbReference>
<dbReference type="InterPro" id="IPR036318">
    <property type="entry name" value="FAD-bd_PCMH-like_sf"/>
</dbReference>
<dbReference type="Proteomes" id="UP000521199">
    <property type="component" value="Unassembled WGS sequence"/>
</dbReference>
<evidence type="ECO:0000313" key="7">
    <source>
        <dbReference type="EMBL" id="MBB5207212.1"/>
    </source>
</evidence>
<dbReference type="GO" id="GO:0022904">
    <property type="term" value="P:respiratory electron transport chain"/>
    <property type="evidence" value="ECO:0007669"/>
    <property type="project" value="TreeGrafter"/>
</dbReference>
<evidence type="ECO:0000259" key="6">
    <source>
        <dbReference type="PROSITE" id="PS51387"/>
    </source>
</evidence>
<organism evidence="7 8">
    <name type="scientific">Chiayiivirga flava</name>
    <dbReference type="NCBI Taxonomy" id="659595"/>
    <lineage>
        <taxon>Bacteria</taxon>
        <taxon>Pseudomonadati</taxon>
        <taxon>Pseudomonadota</taxon>
        <taxon>Gammaproteobacteria</taxon>
        <taxon>Lysobacterales</taxon>
        <taxon>Lysobacteraceae</taxon>
        <taxon>Chiayiivirga</taxon>
    </lineage>
</organism>
<dbReference type="EMBL" id="JACHHP010000001">
    <property type="protein sequence ID" value="MBB5207212.1"/>
    <property type="molecule type" value="Genomic_DNA"/>
</dbReference>
<evidence type="ECO:0000256" key="1">
    <source>
        <dbReference type="ARBA" id="ARBA00001974"/>
    </source>
</evidence>
<dbReference type="GO" id="GO:0071949">
    <property type="term" value="F:FAD binding"/>
    <property type="evidence" value="ECO:0007669"/>
    <property type="project" value="InterPro"/>
</dbReference>
<evidence type="ECO:0000256" key="3">
    <source>
        <dbReference type="ARBA" id="ARBA00022630"/>
    </source>
</evidence>
<dbReference type="RefSeq" id="WP_183959731.1">
    <property type="nucleotide sequence ID" value="NZ_JACHHP010000001.1"/>
</dbReference>
<dbReference type="FunFam" id="1.10.45.10:FF:000001">
    <property type="entry name" value="D-lactate dehydrogenase mitochondrial"/>
    <property type="match status" value="1"/>
</dbReference>
<name>A0A7W8D5R8_9GAMM</name>
<evidence type="ECO:0000313" key="8">
    <source>
        <dbReference type="Proteomes" id="UP000521199"/>
    </source>
</evidence>
<dbReference type="PANTHER" id="PTHR43716:SF1">
    <property type="entry name" value="D-2-HYDROXYGLUTARATE DEHYDROGENASE, MITOCHONDRIAL"/>
    <property type="match status" value="1"/>
</dbReference>
<gene>
    <name evidence="7" type="ORF">HNQ52_000728</name>
</gene>
<dbReference type="Gene3D" id="3.30.70.2740">
    <property type="match status" value="1"/>
</dbReference>
<evidence type="ECO:0000256" key="2">
    <source>
        <dbReference type="ARBA" id="ARBA00008000"/>
    </source>
</evidence>
<dbReference type="InterPro" id="IPR004113">
    <property type="entry name" value="FAD-bd_oxidored_4_C"/>
</dbReference>
<dbReference type="InterPro" id="IPR016169">
    <property type="entry name" value="FAD-bd_PCMH_sub2"/>
</dbReference>
<reference evidence="7 8" key="1">
    <citation type="submission" date="2020-08" db="EMBL/GenBank/DDBJ databases">
        <title>Genomic Encyclopedia of Type Strains, Phase IV (KMG-IV): sequencing the most valuable type-strain genomes for metagenomic binning, comparative biology and taxonomic classification.</title>
        <authorList>
            <person name="Goeker M."/>
        </authorList>
    </citation>
    <scope>NUCLEOTIDE SEQUENCE [LARGE SCALE GENOMIC DNA]</scope>
    <source>
        <strain evidence="7 8">DSM 24163</strain>
    </source>
</reference>
<protein>
    <submittedName>
        <fullName evidence="7">FAD/FMN-containing dehydrogenase</fullName>
    </submittedName>
</protein>
<evidence type="ECO:0000256" key="5">
    <source>
        <dbReference type="ARBA" id="ARBA00023002"/>
    </source>
</evidence>
<comment type="caution">
    <text evidence="7">The sequence shown here is derived from an EMBL/GenBank/DDBJ whole genome shotgun (WGS) entry which is preliminary data.</text>
</comment>
<dbReference type="InterPro" id="IPR006094">
    <property type="entry name" value="Oxid_FAD_bind_N"/>
</dbReference>
<dbReference type="Pfam" id="PF02913">
    <property type="entry name" value="FAD-oxidase_C"/>
    <property type="match status" value="1"/>
</dbReference>
<dbReference type="InterPro" id="IPR016164">
    <property type="entry name" value="FAD-linked_Oxase-like_C"/>
</dbReference>
<dbReference type="Gene3D" id="3.30.465.10">
    <property type="match status" value="1"/>
</dbReference>
<dbReference type="SUPFAM" id="SSF56176">
    <property type="entry name" value="FAD-binding/transporter-associated domain-like"/>
    <property type="match status" value="1"/>
</dbReference>
<proteinExistence type="inferred from homology"/>
<comment type="similarity">
    <text evidence="2">Belongs to the FAD-binding oxidoreductase/transferase type 4 family.</text>
</comment>